<comment type="subcellular location">
    <subcellularLocation>
        <location evidence="1">Spore core</location>
    </subcellularLocation>
</comment>
<feature type="region of interest" description="Disordered" evidence="4">
    <location>
        <begin position="37"/>
        <end position="60"/>
    </location>
</feature>
<organism evidence="5 6">
    <name type="scientific">Insulibacter thermoxylanivorax</name>
    <dbReference type="NCBI Taxonomy" id="2749268"/>
    <lineage>
        <taxon>Bacteria</taxon>
        <taxon>Bacillati</taxon>
        <taxon>Bacillota</taxon>
        <taxon>Bacilli</taxon>
        <taxon>Bacillales</taxon>
        <taxon>Paenibacillaceae</taxon>
        <taxon>Insulibacter</taxon>
    </lineage>
</organism>
<dbReference type="NCBIfam" id="TIGR02861">
    <property type="entry name" value="SASP_H"/>
    <property type="match status" value="1"/>
</dbReference>
<proteinExistence type="inferred from homology"/>
<dbReference type="EMBL" id="BMAQ01000003">
    <property type="protein sequence ID" value="GFR37081.1"/>
    <property type="molecule type" value="Genomic_DNA"/>
</dbReference>
<name>A0A916QEL4_9BACL</name>
<keyword evidence="3" id="KW-0749">Sporulation</keyword>
<evidence type="ECO:0000313" key="6">
    <source>
        <dbReference type="Proteomes" id="UP000654993"/>
    </source>
</evidence>
<dbReference type="GO" id="GO:0030436">
    <property type="term" value="P:asexual sporulation"/>
    <property type="evidence" value="ECO:0007669"/>
    <property type="project" value="InterPro"/>
</dbReference>
<evidence type="ECO:0000256" key="2">
    <source>
        <dbReference type="ARBA" id="ARBA00006573"/>
    </source>
</evidence>
<evidence type="ECO:0000256" key="3">
    <source>
        <dbReference type="ARBA" id="ARBA00022969"/>
    </source>
</evidence>
<dbReference type="Proteomes" id="UP000654993">
    <property type="component" value="Unassembled WGS sequence"/>
</dbReference>
<evidence type="ECO:0000313" key="5">
    <source>
        <dbReference type="EMBL" id="GFR37081.1"/>
    </source>
</evidence>
<evidence type="ECO:0000256" key="1">
    <source>
        <dbReference type="ARBA" id="ARBA00004288"/>
    </source>
</evidence>
<comment type="caution">
    <text evidence="5">The sequence shown here is derived from an EMBL/GenBank/DDBJ whole genome shotgun (WGS) entry which is preliminary data.</text>
</comment>
<sequence length="60" mass="6975">MDLERAQEILHAEETIPVTLNGERVWIESVDPSRKEVQVHLERDPNVRKSVSPQQLTEIQ</sequence>
<keyword evidence="6" id="KW-1185">Reference proteome</keyword>
<feature type="compositionally biased region" description="Polar residues" evidence="4">
    <location>
        <begin position="49"/>
        <end position="60"/>
    </location>
</feature>
<reference evidence="5" key="1">
    <citation type="submission" date="2020-08" db="EMBL/GenBank/DDBJ databases">
        <authorList>
            <person name="Uke A."/>
            <person name="Chhe C."/>
            <person name="Baramee S."/>
            <person name="Kosugi A."/>
        </authorList>
    </citation>
    <scope>NUCLEOTIDE SEQUENCE</scope>
    <source>
        <strain evidence="5">DA-C8</strain>
    </source>
</reference>
<evidence type="ECO:0000256" key="4">
    <source>
        <dbReference type="SAM" id="MobiDB-lite"/>
    </source>
</evidence>
<evidence type="ECO:0008006" key="7">
    <source>
        <dbReference type="Google" id="ProtNLM"/>
    </source>
</evidence>
<dbReference type="RefSeq" id="WP_200965381.1">
    <property type="nucleotide sequence ID" value="NZ_BMAQ01000003.1"/>
</dbReference>
<comment type="similarity">
    <text evidence="2">Belongs to the SspH family.</text>
</comment>
<reference evidence="5" key="2">
    <citation type="journal article" date="2021" name="Data Brief">
        <title>Draft genome sequence data of the facultative, thermophilic, xylanolytic bacterium Paenibacillus sp. strain DA-C8.</title>
        <authorList>
            <person name="Chhe C."/>
            <person name="Uke A."/>
            <person name="Baramee S."/>
            <person name="Ungkulpasvich U."/>
            <person name="Tachaapaikoon C."/>
            <person name="Pason P."/>
            <person name="Waeonukul R."/>
            <person name="Ratanakhanokchai K."/>
            <person name="Kosugi A."/>
        </authorList>
    </citation>
    <scope>NUCLEOTIDE SEQUENCE</scope>
    <source>
        <strain evidence="5">DA-C8</strain>
    </source>
</reference>
<dbReference type="AlphaFoldDB" id="A0A916QEL4"/>
<accession>A0A916QEL4</accession>
<dbReference type="Pfam" id="PF08141">
    <property type="entry name" value="SspH"/>
    <property type="match status" value="1"/>
</dbReference>
<dbReference type="InterPro" id="IPR012610">
    <property type="entry name" value="SASP_SspH"/>
</dbReference>
<protein>
    <recommendedName>
        <fullName evidence="7">Small acid-soluble spore protein H (Minor)</fullName>
    </recommendedName>
</protein>
<feature type="compositionally biased region" description="Basic and acidic residues" evidence="4">
    <location>
        <begin position="37"/>
        <end position="47"/>
    </location>
</feature>
<dbReference type="GO" id="GO:0030435">
    <property type="term" value="P:sporulation resulting in formation of a cellular spore"/>
    <property type="evidence" value="ECO:0007669"/>
    <property type="project" value="UniProtKB-KW"/>
</dbReference>
<dbReference type="GO" id="GO:0042601">
    <property type="term" value="C:endospore-forming forespore"/>
    <property type="evidence" value="ECO:0007669"/>
    <property type="project" value="InterPro"/>
</dbReference>
<gene>
    <name evidence="5" type="ORF">PRECH8_03770</name>
</gene>